<evidence type="ECO:0000313" key="2">
    <source>
        <dbReference type="Proteomes" id="UP000297703"/>
    </source>
</evidence>
<accession>A0A4D9EXC3</accession>
<reference evidence="1 2" key="1">
    <citation type="submission" date="2019-04" db="EMBL/GenBank/DDBJ databases">
        <title>Draft genome of the big-headed turtle Platysternon megacephalum.</title>
        <authorList>
            <person name="Gong S."/>
        </authorList>
    </citation>
    <scope>NUCLEOTIDE SEQUENCE [LARGE SCALE GENOMIC DNA]</scope>
    <source>
        <strain evidence="1">DO16091913</strain>
        <tissue evidence="1">Muscle</tissue>
    </source>
</reference>
<dbReference type="AlphaFoldDB" id="A0A4D9EXC3"/>
<dbReference type="Proteomes" id="UP000297703">
    <property type="component" value="Unassembled WGS sequence"/>
</dbReference>
<keyword evidence="1" id="KW-0675">Receptor</keyword>
<reference evidence="1 2" key="2">
    <citation type="submission" date="2019-04" db="EMBL/GenBank/DDBJ databases">
        <title>The genome sequence of big-headed turtle.</title>
        <authorList>
            <person name="Gong S."/>
        </authorList>
    </citation>
    <scope>NUCLEOTIDE SEQUENCE [LARGE SCALE GENOMIC DNA]</scope>
    <source>
        <strain evidence="1">DO16091913</strain>
        <tissue evidence="1">Muscle</tissue>
    </source>
</reference>
<protein>
    <submittedName>
        <fullName evidence="1">Putative G-protein coupled receptor 174</fullName>
    </submittedName>
</protein>
<organism evidence="1 2">
    <name type="scientific">Platysternon megacephalum</name>
    <name type="common">big-headed turtle</name>
    <dbReference type="NCBI Taxonomy" id="55544"/>
    <lineage>
        <taxon>Eukaryota</taxon>
        <taxon>Metazoa</taxon>
        <taxon>Chordata</taxon>
        <taxon>Craniata</taxon>
        <taxon>Vertebrata</taxon>
        <taxon>Euteleostomi</taxon>
        <taxon>Archelosauria</taxon>
        <taxon>Testudinata</taxon>
        <taxon>Testudines</taxon>
        <taxon>Cryptodira</taxon>
        <taxon>Durocryptodira</taxon>
        <taxon>Testudinoidea</taxon>
        <taxon>Platysternidae</taxon>
        <taxon>Platysternon</taxon>
    </lineage>
</organism>
<keyword evidence="2" id="KW-1185">Reference proteome</keyword>
<gene>
    <name evidence="1" type="ORF">DR999_PMT01042</name>
</gene>
<proteinExistence type="predicted"/>
<name>A0A4D9EXC3_9SAUR</name>
<dbReference type="EMBL" id="QXTE01000005">
    <property type="protein sequence ID" value="TFK15286.1"/>
    <property type="molecule type" value="Genomic_DNA"/>
</dbReference>
<comment type="caution">
    <text evidence="1">The sequence shown here is derived from an EMBL/GenBank/DDBJ whole genome shotgun (WGS) entry which is preliminary data.</text>
</comment>
<sequence>MDCEGRRKSDDHLPLYVIHVSSGMRGKQSISKTPNKIKHTNFVYNLEWPPDCQKGPNERYCEIAEPMMAIGSLYIQCWRQWIKFRLATSNCNSIDFAGVAATYARSEFGPGAAEWRWHTC</sequence>
<evidence type="ECO:0000313" key="1">
    <source>
        <dbReference type="EMBL" id="TFK15286.1"/>
    </source>
</evidence>